<sequence length="37" mass="4518">MPYMGIMEKQLELFHIEKKLRKKTEVAMPKLMLMNEH</sequence>
<reference evidence="1 2" key="1">
    <citation type="submission" date="2016-11" db="EMBL/GenBank/DDBJ databases">
        <authorList>
            <person name="Klemetsen T."/>
        </authorList>
    </citation>
    <scope>NUCLEOTIDE SEQUENCE [LARGE SCALE GENOMIC DNA]</scope>
    <source>
        <strain evidence="1">MT 2528</strain>
    </source>
</reference>
<dbReference type="Proteomes" id="UP000182660">
    <property type="component" value="Unassembled WGS sequence"/>
</dbReference>
<gene>
    <name evidence="1" type="ORF">MT2528_0590</name>
</gene>
<proteinExistence type="predicted"/>
<accession>A0ABY1H7W4</accession>
<organism evidence="1 2">
    <name type="scientific">Moritella viscosa</name>
    <dbReference type="NCBI Taxonomy" id="80854"/>
    <lineage>
        <taxon>Bacteria</taxon>
        <taxon>Pseudomonadati</taxon>
        <taxon>Pseudomonadota</taxon>
        <taxon>Gammaproteobacteria</taxon>
        <taxon>Alteromonadales</taxon>
        <taxon>Moritellaceae</taxon>
        <taxon>Moritella</taxon>
    </lineage>
</organism>
<evidence type="ECO:0000313" key="2">
    <source>
        <dbReference type="Proteomes" id="UP000182660"/>
    </source>
</evidence>
<evidence type="ECO:0000313" key="1">
    <source>
        <dbReference type="EMBL" id="SGY84221.1"/>
    </source>
</evidence>
<comment type="caution">
    <text evidence="1">The sequence shown here is derived from an EMBL/GenBank/DDBJ whole genome shotgun (WGS) entry which is preliminary data.</text>
</comment>
<keyword evidence="2" id="KW-1185">Reference proteome</keyword>
<dbReference type="EMBL" id="FPLJ01000019">
    <property type="protein sequence ID" value="SGY84221.1"/>
    <property type="molecule type" value="Genomic_DNA"/>
</dbReference>
<name>A0ABY1H7W4_9GAMM</name>
<protein>
    <submittedName>
        <fullName evidence="1">Uncharacterized protein</fullName>
    </submittedName>
</protein>